<dbReference type="GO" id="GO:0008083">
    <property type="term" value="F:growth factor activity"/>
    <property type="evidence" value="ECO:0007669"/>
    <property type="project" value="UniProtKB-KW"/>
</dbReference>
<keyword evidence="1" id="KW-0479">Metal-binding</keyword>
<dbReference type="CDD" id="cd00135">
    <property type="entry name" value="PDGF"/>
    <property type="match status" value="1"/>
</dbReference>
<feature type="region of interest" description="Disordered" evidence="8">
    <location>
        <begin position="506"/>
        <end position="535"/>
    </location>
</feature>
<dbReference type="Gene3D" id="3.30.160.60">
    <property type="entry name" value="Classic Zinc Finger"/>
    <property type="match status" value="5"/>
</dbReference>
<dbReference type="GO" id="GO:0005667">
    <property type="term" value="C:transcription regulator complex"/>
    <property type="evidence" value="ECO:0007669"/>
    <property type="project" value="TreeGrafter"/>
</dbReference>
<dbReference type="FunFam" id="3.30.160.60:FF:000125">
    <property type="entry name" value="Putative zinc finger protein 143"/>
    <property type="match status" value="1"/>
</dbReference>
<feature type="region of interest" description="Disordered" evidence="8">
    <location>
        <begin position="134"/>
        <end position="198"/>
    </location>
</feature>
<keyword evidence="3 7" id="KW-0863">Zinc-finger</keyword>
<feature type="signal peptide" evidence="9">
    <location>
        <begin position="1"/>
        <end position="22"/>
    </location>
</feature>
<feature type="domain" description="C2H2-type" evidence="10">
    <location>
        <begin position="543"/>
        <end position="572"/>
    </location>
</feature>
<feature type="compositionally biased region" description="Polar residues" evidence="8">
    <location>
        <begin position="165"/>
        <end position="181"/>
    </location>
</feature>
<dbReference type="InterPro" id="IPR000072">
    <property type="entry name" value="PDGF/VEGF_dom"/>
</dbReference>
<dbReference type="SUPFAM" id="SSF57501">
    <property type="entry name" value="Cystine-knot cytokines"/>
    <property type="match status" value="1"/>
</dbReference>
<dbReference type="Pfam" id="PF00096">
    <property type="entry name" value="zf-C2H2"/>
    <property type="match status" value="4"/>
</dbReference>
<evidence type="ECO:0008006" key="14">
    <source>
        <dbReference type="Google" id="ProtNLM"/>
    </source>
</evidence>
<dbReference type="GO" id="GO:0000978">
    <property type="term" value="F:RNA polymerase II cis-regulatory region sequence-specific DNA binding"/>
    <property type="evidence" value="ECO:0007669"/>
    <property type="project" value="TreeGrafter"/>
</dbReference>
<evidence type="ECO:0000256" key="8">
    <source>
        <dbReference type="SAM" id="MobiDB-lite"/>
    </source>
</evidence>
<keyword evidence="4" id="KW-0862">Zinc</keyword>
<dbReference type="AlphaFoldDB" id="A0A6A4RVY7"/>
<dbReference type="PROSITE" id="PS50157">
    <property type="entry name" value="ZINC_FINGER_C2H2_2"/>
    <property type="match status" value="5"/>
</dbReference>
<dbReference type="GO" id="GO:0016020">
    <property type="term" value="C:membrane"/>
    <property type="evidence" value="ECO:0007669"/>
    <property type="project" value="InterPro"/>
</dbReference>
<feature type="compositionally biased region" description="Basic and acidic residues" evidence="8">
    <location>
        <begin position="516"/>
        <end position="531"/>
    </location>
</feature>
<dbReference type="GO" id="GO:0045892">
    <property type="term" value="P:negative regulation of DNA-templated transcription"/>
    <property type="evidence" value="ECO:0007669"/>
    <property type="project" value="InterPro"/>
</dbReference>
<evidence type="ECO:0000256" key="4">
    <source>
        <dbReference type="ARBA" id="ARBA00022833"/>
    </source>
</evidence>
<feature type="region of interest" description="Disordered" evidence="8">
    <location>
        <begin position="219"/>
        <end position="246"/>
    </location>
</feature>
<feature type="region of interest" description="Disordered" evidence="8">
    <location>
        <begin position="670"/>
        <end position="702"/>
    </location>
</feature>
<dbReference type="Gene3D" id="2.10.90.10">
    <property type="entry name" value="Cystine-knot cytokines"/>
    <property type="match status" value="1"/>
</dbReference>
<dbReference type="Pfam" id="PF15800">
    <property type="entry name" value="CiPC"/>
    <property type="match status" value="1"/>
</dbReference>
<dbReference type="PROSITE" id="PS00028">
    <property type="entry name" value="ZINC_FINGER_C2H2_1"/>
    <property type="match status" value="4"/>
</dbReference>
<feature type="domain" description="C2H2-type" evidence="10">
    <location>
        <begin position="573"/>
        <end position="602"/>
    </location>
</feature>
<dbReference type="SMART" id="SM00355">
    <property type="entry name" value="ZnF_C2H2"/>
    <property type="match status" value="5"/>
</dbReference>
<organism evidence="12 13">
    <name type="scientific">Scophthalmus maximus</name>
    <name type="common">Turbot</name>
    <name type="synonym">Psetta maxima</name>
    <dbReference type="NCBI Taxonomy" id="52904"/>
    <lineage>
        <taxon>Eukaryota</taxon>
        <taxon>Metazoa</taxon>
        <taxon>Chordata</taxon>
        <taxon>Craniata</taxon>
        <taxon>Vertebrata</taxon>
        <taxon>Euteleostomi</taxon>
        <taxon>Actinopterygii</taxon>
        <taxon>Neopterygii</taxon>
        <taxon>Teleostei</taxon>
        <taxon>Neoteleostei</taxon>
        <taxon>Acanthomorphata</taxon>
        <taxon>Carangaria</taxon>
        <taxon>Pleuronectiformes</taxon>
        <taxon>Pleuronectoidei</taxon>
        <taxon>Scophthalmidae</taxon>
        <taxon>Scophthalmus</taxon>
    </lineage>
</organism>
<dbReference type="PROSITE" id="PS50278">
    <property type="entry name" value="PDGF_2"/>
    <property type="match status" value="1"/>
</dbReference>
<keyword evidence="2" id="KW-0677">Repeat</keyword>
<feature type="compositionally biased region" description="Basic residues" evidence="8">
    <location>
        <begin position="143"/>
        <end position="154"/>
    </location>
</feature>
<dbReference type="InterPro" id="IPR031602">
    <property type="entry name" value="CIPC"/>
</dbReference>
<feature type="domain" description="C2H2-type" evidence="10">
    <location>
        <begin position="627"/>
        <end position="654"/>
    </location>
</feature>
<dbReference type="SUPFAM" id="SSF57667">
    <property type="entry name" value="beta-beta-alpha zinc fingers"/>
    <property type="match status" value="3"/>
</dbReference>
<name>A0A6A4RVY7_SCOMX</name>
<evidence type="ECO:0000256" key="9">
    <source>
        <dbReference type="SAM" id="SignalP"/>
    </source>
</evidence>
<dbReference type="InterPro" id="IPR013087">
    <property type="entry name" value="Znf_C2H2_type"/>
</dbReference>
<evidence type="ECO:0000256" key="6">
    <source>
        <dbReference type="ARBA" id="ARBA00023242"/>
    </source>
</evidence>
<keyword evidence="9" id="KW-0732">Signal</keyword>
<dbReference type="SMART" id="SM00141">
    <property type="entry name" value="PDGF"/>
    <property type="match status" value="1"/>
</dbReference>
<dbReference type="PANTHER" id="PTHR14003">
    <property type="entry name" value="TRANSCRIPTIONAL REPRESSOR PROTEIN YY"/>
    <property type="match status" value="1"/>
</dbReference>
<dbReference type="GO" id="GO:0031519">
    <property type="term" value="C:PcG protein complex"/>
    <property type="evidence" value="ECO:0007669"/>
    <property type="project" value="TreeGrafter"/>
</dbReference>
<evidence type="ECO:0000256" key="3">
    <source>
        <dbReference type="ARBA" id="ARBA00022771"/>
    </source>
</evidence>
<feature type="compositionally biased region" description="Polar residues" evidence="8">
    <location>
        <begin position="228"/>
        <end position="237"/>
    </location>
</feature>
<dbReference type="GO" id="GO:0000981">
    <property type="term" value="F:DNA-binding transcription factor activity, RNA polymerase II-specific"/>
    <property type="evidence" value="ECO:0007669"/>
    <property type="project" value="TreeGrafter"/>
</dbReference>
<dbReference type="GO" id="GO:0008270">
    <property type="term" value="F:zinc ion binding"/>
    <property type="evidence" value="ECO:0007669"/>
    <property type="project" value="UniProtKB-KW"/>
</dbReference>
<protein>
    <recommendedName>
        <fullName evidence="14">Zinc finger protein 410</fullName>
    </recommendedName>
</protein>
<evidence type="ECO:0000313" key="13">
    <source>
        <dbReference type="Proteomes" id="UP000438429"/>
    </source>
</evidence>
<keyword evidence="6" id="KW-0539">Nucleus</keyword>
<accession>A0A6A4RVY7</accession>
<comment type="caution">
    <text evidence="12">The sequence shown here is derived from an EMBL/GenBank/DDBJ whole genome shotgun (WGS) entry which is preliminary data.</text>
</comment>
<proteinExistence type="predicted"/>
<dbReference type="FunFam" id="3.30.160.60:FF:000072">
    <property type="entry name" value="zinc finger protein 143 isoform X1"/>
    <property type="match status" value="1"/>
</dbReference>
<dbReference type="Proteomes" id="UP000438429">
    <property type="component" value="Unassembled WGS sequence"/>
</dbReference>
<dbReference type="InterPro" id="IPR029034">
    <property type="entry name" value="Cystine-knot_cytokine"/>
</dbReference>
<feature type="domain" description="Platelet-derived growth factor (PDGF) family profile" evidence="11">
    <location>
        <begin position="34"/>
        <end position="130"/>
    </location>
</feature>
<dbReference type="InterPro" id="IPR036236">
    <property type="entry name" value="Znf_C2H2_sf"/>
</dbReference>
<feature type="chain" id="PRO_5025339497" description="Zinc finger protein 410" evidence="9">
    <location>
        <begin position="23"/>
        <end position="764"/>
    </location>
</feature>
<feature type="compositionally biased region" description="Low complexity" evidence="8">
    <location>
        <begin position="182"/>
        <end position="198"/>
    </location>
</feature>
<dbReference type="GO" id="GO:0000785">
    <property type="term" value="C:chromatin"/>
    <property type="evidence" value="ECO:0007669"/>
    <property type="project" value="TreeGrafter"/>
</dbReference>
<feature type="domain" description="C2H2-type" evidence="10">
    <location>
        <begin position="603"/>
        <end position="628"/>
    </location>
</feature>
<evidence type="ECO:0000256" key="5">
    <source>
        <dbReference type="ARBA" id="ARBA00023030"/>
    </source>
</evidence>
<reference evidence="12 13" key="1">
    <citation type="submission" date="2019-06" db="EMBL/GenBank/DDBJ databases">
        <title>Draft genomes of female and male turbot (Scophthalmus maximus).</title>
        <authorList>
            <person name="Xu H."/>
            <person name="Xu X.-W."/>
            <person name="Shao C."/>
            <person name="Chen S."/>
        </authorList>
    </citation>
    <scope>NUCLEOTIDE SEQUENCE [LARGE SCALE GENOMIC DNA]</scope>
    <source>
        <strain evidence="12">Ysfricsl-2016a</strain>
        <tissue evidence="12">Blood</tissue>
    </source>
</reference>
<evidence type="ECO:0000313" key="12">
    <source>
        <dbReference type="EMBL" id="KAF0023252.1"/>
    </source>
</evidence>
<dbReference type="GO" id="GO:0042754">
    <property type="term" value="P:negative regulation of circadian rhythm"/>
    <property type="evidence" value="ECO:0007669"/>
    <property type="project" value="InterPro"/>
</dbReference>
<evidence type="ECO:0000259" key="10">
    <source>
        <dbReference type="PROSITE" id="PS50157"/>
    </source>
</evidence>
<gene>
    <name evidence="12" type="ORF">F2P81_023882</name>
</gene>
<feature type="domain" description="C2H2-type" evidence="10">
    <location>
        <begin position="655"/>
        <end position="683"/>
    </location>
</feature>
<feature type="compositionally biased region" description="Basic and acidic residues" evidence="8">
    <location>
        <begin position="678"/>
        <end position="691"/>
    </location>
</feature>
<evidence type="ECO:0000256" key="7">
    <source>
        <dbReference type="PROSITE-ProRule" id="PRU00042"/>
    </source>
</evidence>
<dbReference type="EMBL" id="VEVO01000022">
    <property type="protein sequence ID" value="KAF0023252.1"/>
    <property type="molecule type" value="Genomic_DNA"/>
</dbReference>
<sequence length="764" mass="84476">MMPSFTGISHLLLILLVQLVPAQISPPPAKGAPRGMMFQEVLEKSMCHPMEQLVDVEQEFPGEVEYIYLPACVSLWRCSGCCGDENLECHPTLERNITVQMIKIAPKTSSHHVELTFVEHQRCDCRARQTLLNNKSSSESIKNKPRRRKHKKTASRCGNLPDAPSTMSPLLQNRLSVPTTEASCSASSSPARERSSSAFSQSEFTASLYFTETTGSKNQILPFPQMGTKENISLGESDTSDSDPDARKKRFCNTYNILSKSGLLDITLRTKELLRQNRHTQNDLDHLKEQTDLFLQAVKSGDTSICVKLQSSCGKRKDGGELSLTEAYWSDGYRLETVQNSQNSVHCLVTNGRLDVSEQSPVTLPLKGKTDFYRGQIRARLHTGLPMLSDELDSKPELLVQFVQNASIPLVQSLEDCESKHCLPLLAPAESSLCSPLELTGITASSESLIFAADGTVEDDDEGVSSGDYGIDGSAPWYLRVQELAHDSLIAATRAQLARDAKASQDARAASVGNGDHSHSLIADGDKRELPPRTSRPLSKQILRCSFEGCCRTFTWPAHLKYHLKTHRNDRMFRCGAEGCGKSFYVLQRLQVHMRTHNGEKPFICKEKNCGKKFTTAGNLKNHKRIHTADGCGRSFAEYSSLRKHMLVHSGEKPHHCGICGKTFSQSGSRNVHMRKRHGEEVLSSESRETGEALTQSSLLEADGENGDTMVTMTTTVEPMNLHHAMLRSPGSADSVVLLSQPHEHLVTMTTEGHAYGEDVVTLL</sequence>
<dbReference type="PANTHER" id="PTHR14003:SF23">
    <property type="entry name" value="ZINC FINGER PROTEIN 143"/>
    <property type="match status" value="1"/>
</dbReference>
<evidence type="ECO:0000256" key="1">
    <source>
        <dbReference type="ARBA" id="ARBA00022723"/>
    </source>
</evidence>
<keyword evidence="5" id="KW-0339">Growth factor</keyword>
<evidence type="ECO:0000256" key="2">
    <source>
        <dbReference type="ARBA" id="ARBA00022737"/>
    </source>
</evidence>
<dbReference type="FunFam" id="3.30.160.60:FF:000462">
    <property type="entry name" value="Zinc finger protein 410"/>
    <property type="match status" value="1"/>
</dbReference>
<evidence type="ECO:0000259" key="11">
    <source>
        <dbReference type="PROSITE" id="PS50278"/>
    </source>
</evidence>